<evidence type="ECO:0000313" key="1">
    <source>
        <dbReference type="EMBL" id="SHH39503.1"/>
    </source>
</evidence>
<reference evidence="2" key="1">
    <citation type="submission" date="2016-11" db="EMBL/GenBank/DDBJ databases">
        <authorList>
            <person name="Varghese N."/>
            <person name="Submissions S."/>
        </authorList>
    </citation>
    <scope>NUCLEOTIDE SEQUENCE [LARGE SCALE GENOMIC DNA]</scope>
    <source>
        <strain evidence="2">CGMCC 1.8995</strain>
    </source>
</reference>
<name>A0A1M5SNH4_9ALTE</name>
<keyword evidence="2" id="KW-1185">Reference proteome</keyword>
<gene>
    <name evidence="1" type="ORF">SAMN05216361_0025</name>
</gene>
<proteinExistence type="predicted"/>
<dbReference type="EMBL" id="FQWD01000010">
    <property type="protein sequence ID" value="SHH39503.1"/>
    <property type="molecule type" value="Genomic_DNA"/>
</dbReference>
<sequence length="148" mass="17098">MTQRDLLDQLDLDLLNTENAPSLDLELDVIAIIKQCERNSGLGRDRFLDRINLCLRDTGQRVTKIQLNKWLSPSQENCVPAWVMPAICWALQSIEPMTALLNPLGFKPADMRADLLRQKAELDVSNKMRQQESKDLERALQQIMIRRR</sequence>
<organism evidence="1 2">
    <name type="scientific">Marisediminitalea aggregata</name>
    <dbReference type="NCBI Taxonomy" id="634436"/>
    <lineage>
        <taxon>Bacteria</taxon>
        <taxon>Pseudomonadati</taxon>
        <taxon>Pseudomonadota</taxon>
        <taxon>Gammaproteobacteria</taxon>
        <taxon>Alteromonadales</taxon>
        <taxon>Alteromonadaceae</taxon>
        <taxon>Marisediminitalea</taxon>
    </lineage>
</organism>
<accession>A0A1M5SNH4</accession>
<evidence type="ECO:0000313" key="2">
    <source>
        <dbReference type="Proteomes" id="UP000184520"/>
    </source>
</evidence>
<dbReference type="AlphaFoldDB" id="A0A1M5SNH4"/>
<dbReference type="RefSeq" id="WP_073325373.1">
    <property type="nucleotide sequence ID" value="NZ_FQWD01000010.1"/>
</dbReference>
<dbReference type="OrthoDB" id="6388463at2"/>
<dbReference type="STRING" id="634436.SAMN05216361_0025"/>
<protein>
    <submittedName>
        <fullName evidence="1">Uncharacterized protein</fullName>
    </submittedName>
</protein>
<dbReference type="Proteomes" id="UP000184520">
    <property type="component" value="Unassembled WGS sequence"/>
</dbReference>